<dbReference type="GO" id="GO:0016491">
    <property type="term" value="F:oxidoreductase activity"/>
    <property type="evidence" value="ECO:0007669"/>
    <property type="project" value="UniProtKB-KW"/>
</dbReference>
<organism evidence="8 9">
    <name type="scientific">Cellulomonas marina</name>
    <dbReference type="NCBI Taxonomy" id="988821"/>
    <lineage>
        <taxon>Bacteria</taxon>
        <taxon>Bacillati</taxon>
        <taxon>Actinomycetota</taxon>
        <taxon>Actinomycetes</taxon>
        <taxon>Micrococcales</taxon>
        <taxon>Cellulomonadaceae</taxon>
        <taxon>Cellulomonas</taxon>
    </lineage>
</organism>
<evidence type="ECO:0000313" key="9">
    <source>
        <dbReference type="Proteomes" id="UP000199012"/>
    </source>
</evidence>
<keyword evidence="9" id="KW-1185">Reference proteome</keyword>
<evidence type="ECO:0000256" key="2">
    <source>
        <dbReference type="ARBA" id="ARBA00022723"/>
    </source>
</evidence>
<evidence type="ECO:0000256" key="4">
    <source>
        <dbReference type="ARBA" id="ARBA00023002"/>
    </source>
</evidence>
<dbReference type="Gene3D" id="3.40.50.720">
    <property type="entry name" value="NAD(P)-binding Rossmann-like Domain"/>
    <property type="match status" value="1"/>
</dbReference>
<dbReference type="InterPro" id="IPR013154">
    <property type="entry name" value="ADH-like_N"/>
</dbReference>
<dbReference type="PANTHER" id="PTHR43189:SF2">
    <property type="entry name" value="GLUCOSE 1-DEHYDROGENASE"/>
    <property type="match status" value="1"/>
</dbReference>
<dbReference type="SUPFAM" id="SSF50129">
    <property type="entry name" value="GroES-like"/>
    <property type="match status" value="1"/>
</dbReference>
<dbReference type="GO" id="GO:0046872">
    <property type="term" value="F:metal ion binding"/>
    <property type="evidence" value="ECO:0007669"/>
    <property type="project" value="UniProtKB-KW"/>
</dbReference>
<feature type="domain" description="Alcohol dehydrogenase-like N-terminal" evidence="6">
    <location>
        <begin position="25"/>
        <end position="139"/>
    </location>
</feature>
<evidence type="ECO:0000259" key="6">
    <source>
        <dbReference type="Pfam" id="PF08240"/>
    </source>
</evidence>
<dbReference type="Pfam" id="PF16912">
    <property type="entry name" value="Glu_dehyd_C"/>
    <property type="match status" value="1"/>
</dbReference>
<accession>A0A1I1ASE3</accession>
<evidence type="ECO:0000256" key="3">
    <source>
        <dbReference type="ARBA" id="ARBA00022833"/>
    </source>
</evidence>
<dbReference type="OrthoDB" id="9797931at2"/>
<dbReference type="InterPro" id="IPR011032">
    <property type="entry name" value="GroES-like_sf"/>
</dbReference>
<keyword evidence="4" id="KW-0560">Oxidoreductase</keyword>
<feature type="region of interest" description="Disordered" evidence="5">
    <location>
        <begin position="1"/>
        <end position="25"/>
    </location>
</feature>
<evidence type="ECO:0000256" key="1">
    <source>
        <dbReference type="ARBA" id="ARBA00001947"/>
    </source>
</evidence>
<dbReference type="STRING" id="988821.SAMN05421867_12212"/>
<dbReference type="InterPro" id="IPR031640">
    <property type="entry name" value="Glu_dehyd_C"/>
</dbReference>
<dbReference type="Gene3D" id="3.90.180.10">
    <property type="entry name" value="Medium-chain alcohol dehydrogenases, catalytic domain"/>
    <property type="match status" value="1"/>
</dbReference>
<sequence length="350" mass="37140">MRALTVAPGQAGSLQLTDLPEPEPGPDEVLVEGLALGVCGTDREIADGLYGWAPLGRDRLVLGHESLGRVLRAPDGGDLAPGDLVVGIVRRPDPVPCGACAHGEFDMCRNGGYVERGIKQVDGYGSERWVVEADYAVRLDHGLAEVGVLMEPTTVVAKAWDQLRRVGERAWFEPRTAVVTGAGPIGLLAAMIGVQQGLEVHVLDRVTDGVKPELVRDLGATYHHEGLEALVEHVTPDVVIEATGVGSLVLGAIGATASYGITCLTGVSPAGRRLQVDAGALNRELVLENDAVIGSVNANHGHYRLAAQALAQADEEWLRRLVTRTVPLDRYAEAFEAQDDDVKVVVDLTS</sequence>
<evidence type="ECO:0000256" key="5">
    <source>
        <dbReference type="SAM" id="MobiDB-lite"/>
    </source>
</evidence>
<proteinExistence type="predicted"/>
<protein>
    <submittedName>
        <fullName evidence="8">Threonine dehydrogenase</fullName>
    </submittedName>
</protein>
<evidence type="ECO:0000259" key="7">
    <source>
        <dbReference type="Pfam" id="PF16912"/>
    </source>
</evidence>
<dbReference type="PANTHER" id="PTHR43189">
    <property type="entry name" value="ZINC-TYPE ALCOHOL DEHYDROGENASE-LIKE PROTEIN C1198.01-RELATED"/>
    <property type="match status" value="1"/>
</dbReference>
<dbReference type="Proteomes" id="UP000199012">
    <property type="component" value="Unassembled WGS sequence"/>
</dbReference>
<evidence type="ECO:0000313" key="8">
    <source>
        <dbReference type="EMBL" id="SFB40975.1"/>
    </source>
</evidence>
<dbReference type="CDD" id="cd08230">
    <property type="entry name" value="glucose_DH"/>
    <property type="match status" value="1"/>
</dbReference>
<dbReference type="EMBL" id="FOKA01000022">
    <property type="protein sequence ID" value="SFB40975.1"/>
    <property type="molecule type" value="Genomic_DNA"/>
</dbReference>
<reference evidence="8 9" key="1">
    <citation type="submission" date="2016-10" db="EMBL/GenBank/DDBJ databases">
        <authorList>
            <person name="de Groot N.N."/>
        </authorList>
    </citation>
    <scope>NUCLEOTIDE SEQUENCE [LARGE SCALE GENOMIC DNA]</scope>
    <source>
        <strain evidence="8 9">CGMCC 4.6945</strain>
    </source>
</reference>
<keyword evidence="3" id="KW-0862">Zinc</keyword>
<comment type="cofactor">
    <cofactor evidence="1">
        <name>Zn(2+)</name>
        <dbReference type="ChEBI" id="CHEBI:29105"/>
    </cofactor>
</comment>
<feature type="domain" description="Glucose dehydrogenase C-terminal" evidence="7">
    <location>
        <begin position="144"/>
        <end position="348"/>
    </location>
</feature>
<dbReference type="RefSeq" id="WP_090035014.1">
    <property type="nucleotide sequence ID" value="NZ_BONM01000029.1"/>
</dbReference>
<gene>
    <name evidence="8" type="ORF">SAMN05421867_12212</name>
</gene>
<dbReference type="InterPro" id="IPR036291">
    <property type="entry name" value="NAD(P)-bd_dom_sf"/>
</dbReference>
<dbReference type="SUPFAM" id="SSF51735">
    <property type="entry name" value="NAD(P)-binding Rossmann-fold domains"/>
    <property type="match status" value="1"/>
</dbReference>
<keyword evidence="2" id="KW-0479">Metal-binding</keyword>
<dbReference type="AlphaFoldDB" id="A0A1I1ASE3"/>
<name>A0A1I1ASE3_9CELL</name>
<dbReference type="Pfam" id="PF08240">
    <property type="entry name" value="ADH_N"/>
    <property type="match status" value="1"/>
</dbReference>